<proteinExistence type="predicted"/>
<feature type="region of interest" description="Disordered" evidence="1">
    <location>
        <begin position="1"/>
        <end position="28"/>
    </location>
</feature>
<dbReference type="InterPro" id="IPR006869">
    <property type="entry name" value="DUF547"/>
</dbReference>
<evidence type="ECO:0000313" key="4">
    <source>
        <dbReference type="Proteomes" id="UP000734854"/>
    </source>
</evidence>
<dbReference type="Pfam" id="PF04784">
    <property type="entry name" value="DUF547"/>
    <property type="match status" value="1"/>
</dbReference>
<feature type="compositionally biased region" description="Low complexity" evidence="1">
    <location>
        <begin position="379"/>
        <end position="393"/>
    </location>
</feature>
<dbReference type="PANTHER" id="PTHR23054:SF15">
    <property type="entry name" value="OS08G0515700 PROTEIN"/>
    <property type="match status" value="1"/>
</dbReference>
<evidence type="ECO:0000259" key="2">
    <source>
        <dbReference type="Pfam" id="PF04784"/>
    </source>
</evidence>
<protein>
    <recommendedName>
        <fullName evidence="2">DUF547 domain-containing protein</fullName>
    </recommendedName>
</protein>
<comment type="caution">
    <text evidence="3">The sequence shown here is derived from an EMBL/GenBank/DDBJ whole genome shotgun (WGS) entry which is preliminary data.</text>
</comment>
<reference evidence="3 4" key="1">
    <citation type="submission" date="2020-08" db="EMBL/GenBank/DDBJ databases">
        <title>Plant Genome Project.</title>
        <authorList>
            <person name="Zhang R.-G."/>
        </authorList>
    </citation>
    <scope>NUCLEOTIDE SEQUENCE [LARGE SCALE GENOMIC DNA]</scope>
    <source>
        <tissue evidence="3">Rhizome</tissue>
    </source>
</reference>
<evidence type="ECO:0000256" key="1">
    <source>
        <dbReference type="SAM" id="MobiDB-lite"/>
    </source>
</evidence>
<name>A0A8J5HAZ8_ZINOF</name>
<dbReference type="EMBL" id="JACMSC010000006">
    <property type="protein sequence ID" value="KAG6519810.1"/>
    <property type="molecule type" value="Genomic_DNA"/>
</dbReference>
<dbReference type="Proteomes" id="UP000734854">
    <property type="component" value="Unassembled WGS sequence"/>
</dbReference>
<sequence>MLKKRKKDTNKSFAPSPAQAHPHRRCNTPPVHHVGTCKQQQATSAVGGVGEAKVSSSSYVCPENFLPSGDIQWATAKLEGLKPPSAPGRSSTVYTKEPSPLESTYLLRTSHFLNAVVVWKAAKSIYESVAVYSGGIFQSHALCFLLLHFSEKALKQGLCVSGVREDVFNLSPQPSYRNPATHFERKLDYTKSFSFQEAAPSRSSIASIGSYDTSVSKSASELVREISALELEVIQLERHLLSLYRAAFDQYLFGSPTSSYNACNSVTHSNSRSIEQETELWKGYETNDVAKLDVLFDKECRTKSLENEEGRYNFGRGEQSHDTASDICSRRSLADHLGTSVTHRVPEICCRLSEEILRCIAAIYCKLASRPPHNIDLLDSPTPSVSSTSTLSTRDPGDGWSPGFRCETTERNSRPGSYKDKKNPYSDMIEIPQVRIDGERFKYASHKLNIFRSLIRRLETIDPRKMTHEEQLAFWINIHNALVMHALLAYGLRENNIKGTCAILKAAYNIGGHSVNAFIIQSSILGCQLHRPALYSSKIFSVKLPSVKDKHPYSLDRSEPLVHFALCSGSSSDPVLRAYTAKGIRQDLEIAKAEFIQANVCVVKETKIMLPKILQYYAKDSCMELLDLLEMICDHFSSPEGKAIRACCKRKPEKFVEWSPFKSSFGYIVHKDLAK</sequence>
<dbReference type="AlphaFoldDB" id="A0A8J5HAZ8"/>
<organism evidence="3 4">
    <name type="scientific">Zingiber officinale</name>
    <name type="common">Ginger</name>
    <name type="synonym">Amomum zingiber</name>
    <dbReference type="NCBI Taxonomy" id="94328"/>
    <lineage>
        <taxon>Eukaryota</taxon>
        <taxon>Viridiplantae</taxon>
        <taxon>Streptophyta</taxon>
        <taxon>Embryophyta</taxon>
        <taxon>Tracheophyta</taxon>
        <taxon>Spermatophyta</taxon>
        <taxon>Magnoliopsida</taxon>
        <taxon>Liliopsida</taxon>
        <taxon>Zingiberales</taxon>
        <taxon>Zingiberaceae</taxon>
        <taxon>Zingiber</taxon>
    </lineage>
</organism>
<evidence type="ECO:0000313" key="3">
    <source>
        <dbReference type="EMBL" id="KAG6519810.1"/>
    </source>
</evidence>
<dbReference type="PANTHER" id="PTHR23054">
    <property type="entry name" value="TERNARY COMPLEX FACTOR MIP1, LEUCINE-ZIPPER-RELATED"/>
    <property type="match status" value="1"/>
</dbReference>
<feature type="domain" description="DUF547" evidence="2">
    <location>
        <begin position="464"/>
        <end position="596"/>
    </location>
</feature>
<feature type="compositionally biased region" description="Basic and acidic residues" evidence="1">
    <location>
        <begin position="407"/>
        <end position="424"/>
    </location>
</feature>
<keyword evidence="4" id="KW-1185">Reference proteome</keyword>
<accession>A0A8J5HAZ8</accession>
<feature type="region of interest" description="Disordered" evidence="1">
    <location>
        <begin position="379"/>
        <end position="424"/>
    </location>
</feature>
<gene>
    <name evidence="3" type="ORF">ZIOFF_023319</name>
</gene>